<dbReference type="InterPro" id="IPR001104">
    <property type="entry name" value="3-oxo-5_a-steroid_4-DH_C"/>
</dbReference>
<evidence type="ECO:0000256" key="2">
    <source>
        <dbReference type="ARBA" id="ARBA00004972"/>
    </source>
</evidence>
<keyword evidence="11" id="KW-0444">Lipid biosynthesis</keyword>
<dbReference type="PANTHER" id="PTHR10556">
    <property type="entry name" value="3-OXO-5-ALPHA-STEROID 4-DEHYDROGENASE"/>
    <property type="match status" value="1"/>
</dbReference>
<keyword evidence="11" id="KW-0752">Steroid biosynthesis</keyword>
<name>A0AAV7EYL5_ARIFI</name>
<comment type="similarity">
    <text evidence="3 11">Belongs to the steroid 5-alpha reductase family.</text>
</comment>
<dbReference type="Proteomes" id="UP000825729">
    <property type="component" value="Unassembled WGS sequence"/>
</dbReference>
<protein>
    <recommendedName>
        <fullName evidence="11">Steroid 5-alpha-reductase DET2</fullName>
        <ecNumber evidence="11">1.3.1.22</ecNumber>
    </recommendedName>
</protein>
<dbReference type="PANTHER" id="PTHR10556:SF43">
    <property type="entry name" value="STEROID 5-ALPHA-REDUCTASE DET2"/>
    <property type="match status" value="1"/>
</dbReference>
<dbReference type="Pfam" id="PF02544">
    <property type="entry name" value="Steroid_dh"/>
    <property type="match status" value="1"/>
</dbReference>
<dbReference type="GO" id="GO:0047751">
    <property type="term" value="F:3-oxo-5-alpha-steroid 4-dehydrogenase (NADP+) activity"/>
    <property type="evidence" value="ECO:0007669"/>
    <property type="project" value="UniProtKB-EC"/>
</dbReference>
<evidence type="ECO:0000256" key="10">
    <source>
        <dbReference type="ARBA" id="ARBA00060577"/>
    </source>
</evidence>
<feature type="transmembrane region" description="Helical" evidence="11">
    <location>
        <begin position="144"/>
        <end position="163"/>
    </location>
</feature>
<feature type="transmembrane region" description="Helical" evidence="11">
    <location>
        <begin position="202"/>
        <end position="226"/>
    </location>
</feature>
<evidence type="ECO:0000256" key="8">
    <source>
        <dbReference type="ARBA" id="ARBA00037910"/>
    </source>
</evidence>
<feature type="transmembrane region" description="Helical" evidence="11">
    <location>
        <begin position="110"/>
        <end position="132"/>
    </location>
</feature>
<feature type="transmembrane region" description="Helical" evidence="11">
    <location>
        <begin position="77"/>
        <end position="98"/>
    </location>
</feature>
<comment type="catalytic activity">
    <reaction evidence="9 11">
        <text>a 3-oxo-5alpha-steroid + NADP(+) = a 3-oxo-Delta(4)-steroid + NADPH + H(+)</text>
        <dbReference type="Rhea" id="RHEA:54384"/>
        <dbReference type="ChEBI" id="CHEBI:13601"/>
        <dbReference type="ChEBI" id="CHEBI:15378"/>
        <dbReference type="ChEBI" id="CHEBI:47909"/>
        <dbReference type="ChEBI" id="CHEBI:57783"/>
        <dbReference type="ChEBI" id="CHEBI:58349"/>
        <dbReference type="EC" id="1.3.1.22"/>
    </reaction>
</comment>
<evidence type="ECO:0000256" key="6">
    <source>
        <dbReference type="ARBA" id="ARBA00023002"/>
    </source>
</evidence>
<keyword evidence="7 11" id="KW-0472">Membrane</keyword>
<dbReference type="InterPro" id="IPR039357">
    <property type="entry name" value="SRD5A/TECR"/>
</dbReference>
<evidence type="ECO:0000313" key="13">
    <source>
        <dbReference type="EMBL" id="KAG9453868.1"/>
    </source>
</evidence>
<evidence type="ECO:0000259" key="12">
    <source>
        <dbReference type="Pfam" id="PF02544"/>
    </source>
</evidence>
<comment type="function">
    <text evidence="11">Involved in a reduction step in the biosynthesis of the plant steroid, brassinolide.</text>
</comment>
<evidence type="ECO:0000313" key="14">
    <source>
        <dbReference type="Proteomes" id="UP000825729"/>
    </source>
</evidence>
<reference evidence="13 14" key="1">
    <citation type="submission" date="2021-07" db="EMBL/GenBank/DDBJ databases">
        <title>The Aristolochia fimbriata genome: insights into angiosperm evolution, floral development and chemical biosynthesis.</title>
        <authorList>
            <person name="Jiao Y."/>
        </authorList>
    </citation>
    <scope>NUCLEOTIDE SEQUENCE [LARGE SCALE GENOMIC DNA]</scope>
    <source>
        <strain evidence="13">IBCAS-2021</strain>
        <tissue evidence="13">Leaf</tissue>
    </source>
</reference>
<dbReference type="PIRSF" id="PIRSF015596">
    <property type="entry name" value="5_alpha-SR2"/>
    <property type="match status" value="1"/>
</dbReference>
<keyword evidence="11" id="KW-1069">Brassinosteroid biosynthesis</keyword>
<feature type="domain" description="3-oxo-5-alpha-steroid 4-dehydrogenase C-terminal" evidence="12">
    <location>
        <begin position="107"/>
        <end position="256"/>
    </location>
</feature>
<evidence type="ECO:0000256" key="5">
    <source>
        <dbReference type="ARBA" id="ARBA00022989"/>
    </source>
</evidence>
<dbReference type="GO" id="GO:0016132">
    <property type="term" value="P:brassinosteroid biosynthetic process"/>
    <property type="evidence" value="ECO:0007669"/>
    <property type="project" value="UniProtKB-KW"/>
</dbReference>
<evidence type="ECO:0000256" key="7">
    <source>
        <dbReference type="ARBA" id="ARBA00023136"/>
    </source>
</evidence>
<keyword evidence="5 11" id="KW-1133">Transmembrane helix</keyword>
<dbReference type="GO" id="GO:0016020">
    <property type="term" value="C:membrane"/>
    <property type="evidence" value="ECO:0007669"/>
    <property type="project" value="UniProtKB-SubCell"/>
</dbReference>
<proteinExistence type="inferred from homology"/>
<feature type="transmembrane region" description="Helical" evidence="11">
    <location>
        <begin position="48"/>
        <end position="65"/>
    </location>
</feature>
<keyword evidence="4 11" id="KW-0812">Transmembrane</keyword>
<dbReference type="FunFam" id="1.20.120.1630:FF:000002">
    <property type="entry name" value="Steroid 5 alpha-reductase 1"/>
    <property type="match status" value="1"/>
</dbReference>
<accession>A0AAV7EYL5</accession>
<sequence>MASEESFFYLSLLSLYLFAPLTYFPLQFLQAPYGKHFRSGWGPTLPPAVAWALMESPCLIFSLILPPLGRHRAKPLALALIAPYFIHYFHRTLIYPTYLGARRNPAPFPLSIALLAFLFNLLNAYVQIRWLSHYAQYGGAGWQFWARVALGAAVFVAGMLVNIRSDRALIALKKEGGGYKIPGGGLFELVSCPNYFGEVLEWLGWAVMTWSWAGLGFALYTCSNLVPRARANRRWYLEKFPEEYPKSRTAIFPFLY</sequence>
<gene>
    <name evidence="13" type="ORF">H6P81_006772</name>
</gene>
<comment type="pathway">
    <text evidence="10">Steroid biosynthesis.</text>
</comment>
<dbReference type="Gene3D" id="1.20.120.1630">
    <property type="match status" value="1"/>
</dbReference>
<organism evidence="13 14">
    <name type="scientific">Aristolochia fimbriata</name>
    <name type="common">White veined hardy Dutchman's pipe vine</name>
    <dbReference type="NCBI Taxonomy" id="158543"/>
    <lineage>
        <taxon>Eukaryota</taxon>
        <taxon>Viridiplantae</taxon>
        <taxon>Streptophyta</taxon>
        <taxon>Embryophyta</taxon>
        <taxon>Tracheophyta</taxon>
        <taxon>Spermatophyta</taxon>
        <taxon>Magnoliopsida</taxon>
        <taxon>Magnoliidae</taxon>
        <taxon>Piperales</taxon>
        <taxon>Aristolochiaceae</taxon>
        <taxon>Aristolochia</taxon>
    </lineage>
</organism>
<evidence type="ECO:0000256" key="3">
    <source>
        <dbReference type="ARBA" id="ARBA00007742"/>
    </source>
</evidence>
<keyword evidence="14" id="KW-1185">Reference proteome</keyword>
<comment type="caution">
    <text evidence="13">The sequence shown here is derived from an EMBL/GenBank/DDBJ whole genome shotgun (WGS) entry which is preliminary data.</text>
</comment>
<comment type="pathway">
    <text evidence="2">Hormone biosynthesis.</text>
</comment>
<keyword evidence="11" id="KW-0443">Lipid metabolism</keyword>
<dbReference type="PROSITE" id="PS50244">
    <property type="entry name" value="S5A_REDUCTASE"/>
    <property type="match status" value="1"/>
</dbReference>
<comment type="subcellular location">
    <subcellularLocation>
        <location evidence="1">Membrane</location>
        <topology evidence="1">Multi-pass membrane protein</topology>
    </subcellularLocation>
</comment>
<feature type="transmembrane region" description="Helical" evidence="11">
    <location>
        <begin position="7"/>
        <end position="28"/>
    </location>
</feature>
<dbReference type="AlphaFoldDB" id="A0AAV7EYL5"/>
<dbReference type="EMBL" id="JAINDJ010000003">
    <property type="protein sequence ID" value="KAG9453868.1"/>
    <property type="molecule type" value="Genomic_DNA"/>
</dbReference>
<keyword evidence="6" id="KW-0560">Oxidoreductase</keyword>
<evidence type="ECO:0000256" key="11">
    <source>
        <dbReference type="PIRNR" id="PIRNR015596"/>
    </source>
</evidence>
<evidence type="ECO:0000256" key="1">
    <source>
        <dbReference type="ARBA" id="ARBA00004141"/>
    </source>
</evidence>
<dbReference type="EC" id="1.3.1.22" evidence="11"/>
<evidence type="ECO:0000256" key="9">
    <source>
        <dbReference type="ARBA" id="ARBA00048164"/>
    </source>
</evidence>
<evidence type="ECO:0000256" key="4">
    <source>
        <dbReference type="ARBA" id="ARBA00022692"/>
    </source>
</evidence>
<comment type="pathway">
    <text evidence="8 11">Plant hormone biosynthesis; brassinosteroid biosynthesis.</text>
</comment>
<dbReference type="InterPro" id="IPR016636">
    <property type="entry name" value="3-oxo-5-alpha-steroid_4-DH"/>
</dbReference>